<dbReference type="Pfam" id="PF00006">
    <property type="entry name" value="ATP-synt_ab"/>
    <property type="match status" value="1"/>
</dbReference>
<dbReference type="NCBIfam" id="NF009884">
    <property type="entry name" value="PRK13343.1"/>
    <property type="match status" value="1"/>
</dbReference>
<evidence type="ECO:0000256" key="3">
    <source>
        <dbReference type="ARBA" id="ARBA00008936"/>
    </source>
</evidence>
<dbReference type="EMBL" id="VOSW01000024">
    <property type="protein sequence ID" value="KAE8759201.1"/>
    <property type="molecule type" value="Genomic_DNA"/>
</dbReference>
<keyword evidence="12 15" id="KW-0139">CF(1)</keyword>
<comment type="subunit">
    <text evidence="14">F-type ATPases have 2 components, CF(1) - the catalytic core - and CF(0) - the membrane proton channel. CF(1) has five subunits: alpha(3), beta(3), gamma(1), delta(1), epsilon(1). CF(0) has four main subunits: a(1), b(1), b'(1) and c(9-12).</text>
</comment>
<gene>
    <name evidence="15" type="primary">atpA</name>
    <name evidence="19" type="ORF">FSO04_14745</name>
</gene>
<protein>
    <recommendedName>
        <fullName evidence="15">ATP synthase subunit alpha</fullName>
        <ecNumber evidence="15">7.1.2.2</ecNumber>
    </recommendedName>
    <alternativeName>
        <fullName evidence="15">ATP synthase F1 sector subunit alpha</fullName>
    </alternativeName>
    <alternativeName>
        <fullName evidence="15">F-ATPase subunit alpha</fullName>
    </alternativeName>
</protein>
<keyword evidence="5 15" id="KW-1003">Cell membrane</keyword>
<dbReference type="GO" id="GO:0005886">
    <property type="term" value="C:plasma membrane"/>
    <property type="evidence" value="ECO:0007669"/>
    <property type="project" value="UniProtKB-SubCell"/>
</dbReference>
<dbReference type="CDD" id="cd18113">
    <property type="entry name" value="ATP-synt_F1_alpha_C"/>
    <property type="match status" value="1"/>
</dbReference>
<comment type="subcellular location">
    <subcellularLocation>
        <location evidence="15">Cell membrane</location>
        <topology evidence="15">Peripheral membrane protein</topology>
    </subcellularLocation>
    <subcellularLocation>
        <location evidence="2">Membrane</location>
    </subcellularLocation>
</comment>
<evidence type="ECO:0000256" key="11">
    <source>
        <dbReference type="ARBA" id="ARBA00023136"/>
    </source>
</evidence>
<keyword evidence="10 15" id="KW-0406">Ion transport</keyword>
<dbReference type="NCBIfam" id="TIGR00962">
    <property type="entry name" value="atpA"/>
    <property type="match status" value="1"/>
</dbReference>
<evidence type="ECO:0000256" key="15">
    <source>
        <dbReference type="HAMAP-Rule" id="MF_01346"/>
    </source>
</evidence>
<dbReference type="InterPro" id="IPR004100">
    <property type="entry name" value="ATPase_F1/V1/A1_a/bsu_N"/>
</dbReference>
<evidence type="ECO:0000256" key="6">
    <source>
        <dbReference type="ARBA" id="ARBA00022741"/>
    </source>
</evidence>
<comment type="caution">
    <text evidence="19">The sequence shown here is derived from an EMBL/GenBank/DDBJ whole genome shotgun (WGS) entry which is preliminary data.</text>
</comment>
<dbReference type="InterPro" id="IPR000793">
    <property type="entry name" value="ATP_synth_asu_C"/>
</dbReference>
<evidence type="ECO:0000256" key="14">
    <source>
        <dbReference type="ARBA" id="ARBA00026013"/>
    </source>
</evidence>
<dbReference type="AlphaFoldDB" id="A0A6N6WGL6"/>
<dbReference type="HAMAP" id="MF_01346">
    <property type="entry name" value="ATP_synth_alpha_bact"/>
    <property type="match status" value="1"/>
</dbReference>
<evidence type="ECO:0000256" key="2">
    <source>
        <dbReference type="ARBA" id="ARBA00004370"/>
    </source>
</evidence>
<name>A0A6N6WGL6_9BURK</name>
<dbReference type="GO" id="GO:0046933">
    <property type="term" value="F:proton-transporting ATP synthase activity, rotational mechanism"/>
    <property type="evidence" value="ECO:0007669"/>
    <property type="project" value="UniProtKB-UniRule"/>
</dbReference>
<evidence type="ECO:0000313" key="19">
    <source>
        <dbReference type="EMBL" id="KAE8759201.1"/>
    </source>
</evidence>
<dbReference type="InterPro" id="IPR038376">
    <property type="entry name" value="ATP_synth_asu_C_sf"/>
</dbReference>
<keyword evidence="4 15" id="KW-0813">Transport</keyword>
<evidence type="ECO:0000259" key="17">
    <source>
        <dbReference type="Pfam" id="PF00306"/>
    </source>
</evidence>
<keyword evidence="11 15" id="KW-0472">Membrane</keyword>
<dbReference type="SUPFAM" id="SSF47917">
    <property type="entry name" value="C-terminal domain of alpha and beta subunits of F1 ATP synthase"/>
    <property type="match status" value="1"/>
</dbReference>
<dbReference type="SUPFAM" id="SSF52540">
    <property type="entry name" value="P-loop containing nucleoside triphosphate hydrolases"/>
    <property type="match status" value="1"/>
</dbReference>
<evidence type="ECO:0000256" key="4">
    <source>
        <dbReference type="ARBA" id="ARBA00022448"/>
    </source>
</evidence>
<dbReference type="Pfam" id="PF00306">
    <property type="entry name" value="ATP-synt_ab_C"/>
    <property type="match status" value="1"/>
</dbReference>
<dbReference type="CDD" id="cd01132">
    <property type="entry name" value="F1-ATPase_alpha_CD"/>
    <property type="match status" value="1"/>
</dbReference>
<comment type="catalytic activity">
    <reaction evidence="15">
        <text>ATP + H2O + 4 H(+)(in) = ADP + phosphate + 5 H(+)(out)</text>
        <dbReference type="Rhea" id="RHEA:57720"/>
        <dbReference type="ChEBI" id="CHEBI:15377"/>
        <dbReference type="ChEBI" id="CHEBI:15378"/>
        <dbReference type="ChEBI" id="CHEBI:30616"/>
        <dbReference type="ChEBI" id="CHEBI:43474"/>
        <dbReference type="ChEBI" id="CHEBI:456216"/>
        <dbReference type="EC" id="7.1.2.2"/>
    </reaction>
</comment>
<sequence length="522" mass="55299">MCPADMADDPWLAAQRNTLARTAVTPYAETLGRVDRCGDGIAFVSGLPDAALNELLHFDSGATGFAHTLDADLISVVLLDDGTGVEAGARVTRTGTVLEVPVGEGLLGRVIDPLGRPLDRDEPIVATTRMAVERPAPAIIERDLVSEPVETGVLLVDALFAIGRGQRELIIGDRATGKTALAIDAIVNQKQSDMICVYVAIGQRTTAVQRVIESVRQYGAPERCIFVAAAAASAPGLQWIAPFAGFTIAEYFRDRGQHALIVIDDLTKHAATHRELALLTREPPGREAYPGDIFYVHARLLERAAKLSAKLGGGSLTALPIAETDMGNLSAYIPTNLISITDGQIVLDAGLFAANQRPAVDVGLSVSRVGGKAQHPALREVSGRLRLDYAQFLELEMFSRFGGLTDARVAGKIARGERIRALIAQPRFSALRTVDEIALLTALSAGVFDAAPAGIVAQVRTQLAARLQSQRVQSELAKAHADSPSTPFNADVQAALVAAVRELVQQLTPPATSGTPDTGSAR</sequence>
<dbReference type="InterPro" id="IPR023366">
    <property type="entry name" value="ATP_synth_asu-like_sf"/>
</dbReference>
<evidence type="ECO:0000256" key="7">
    <source>
        <dbReference type="ARBA" id="ARBA00022781"/>
    </source>
</evidence>
<evidence type="ECO:0000256" key="13">
    <source>
        <dbReference type="ARBA" id="ARBA00023310"/>
    </source>
</evidence>
<dbReference type="PANTHER" id="PTHR48082">
    <property type="entry name" value="ATP SYNTHASE SUBUNIT ALPHA, MITOCHONDRIAL"/>
    <property type="match status" value="1"/>
</dbReference>
<dbReference type="FunFam" id="3.40.50.300:FF:000002">
    <property type="entry name" value="ATP synthase subunit alpha"/>
    <property type="match status" value="1"/>
</dbReference>
<feature type="site" description="Required for activity" evidence="15">
    <location>
        <position position="365"/>
    </location>
</feature>
<dbReference type="PANTHER" id="PTHR48082:SF2">
    <property type="entry name" value="ATP SYNTHASE SUBUNIT ALPHA, MITOCHONDRIAL"/>
    <property type="match status" value="1"/>
</dbReference>
<dbReference type="InterPro" id="IPR000194">
    <property type="entry name" value="ATPase_F1/V1/A1_a/bsu_nucl-bd"/>
</dbReference>
<keyword evidence="7 15" id="KW-0375">Hydrogen ion transport</keyword>
<keyword evidence="13 15" id="KW-0066">ATP synthesis</keyword>
<reference evidence="19 20" key="1">
    <citation type="journal article" date="2020" name="Int. J. Syst. Evol. Microbiol.">
        <title>Paraburkholderia madseniana sp. nov., a phenolic acid-degrading bacterium isolated from acidic forest soil.</title>
        <authorList>
            <person name="Wilhelm R.C."/>
            <person name="Murphy S.J.L."/>
            <person name="Feriancek N.M."/>
            <person name="Karasz D.C."/>
            <person name="DeRito C.M."/>
            <person name="Newman J.D."/>
            <person name="Buckley D.H."/>
        </authorList>
    </citation>
    <scope>NUCLEOTIDE SEQUENCE [LARGE SCALE GENOMIC DNA]</scope>
    <source>
        <strain evidence="19 20">RP11</strain>
    </source>
</reference>
<dbReference type="OrthoDB" id="9803053at2"/>
<dbReference type="InterPro" id="IPR027417">
    <property type="entry name" value="P-loop_NTPase"/>
</dbReference>
<evidence type="ECO:0000256" key="10">
    <source>
        <dbReference type="ARBA" id="ARBA00023065"/>
    </source>
</evidence>
<dbReference type="GO" id="GO:0045259">
    <property type="term" value="C:proton-transporting ATP synthase complex"/>
    <property type="evidence" value="ECO:0007669"/>
    <property type="project" value="UniProtKB-KW"/>
</dbReference>
<dbReference type="SUPFAM" id="SSF50615">
    <property type="entry name" value="N-terminal domain of alpha and beta subunits of F1 ATP synthase"/>
    <property type="match status" value="1"/>
</dbReference>
<dbReference type="Gene3D" id="2.40.30.20">
    <property type="match status" value="1"/>
</dbReference>
<dbReference type="InterPro" id="IPR033732">
    <property type="entry name" value="ATP_synth_F1_a_nt-bd_dom"/>
</dbReference>
<dbReference type="EC" id="7.1.2.2" evidence="15"/>
<dbReference type="GO" id="GO:0005524">
    <property type="term" value="F:ATP binding"/>
    <property type="evidence" value="ECO:0007669"/>
    <property type="project" value="UniProtKB-UniRule"/>
</dbReference>
<keyword evidence="6 15" id="KW-0547">Nucleotide-binding</keyword>
<evidence type="ECO:0000256" key="12">
    <source>
        <dbReference type="ARBA" id="ARBA00023196"/>
    </source>
</evidence>
<proteinExistence type="inferred from homology"/>
<comment type="function">
    <text evidence="1 15">Produces ATP from ADP in the presence of a proton gradient across the membrane. The alpha chain is a regulatory subunit.</text>
</comment>
<evidence type="ECO:0000256" key="9">
    <source>
        <dbReference type="ARBA" id="ARBA00022967"/>
    </source>
</evidence>
<comment type="similarity">
    <text evidence="3 15">Belongs to the ATPase alpha/beta chains family.</text>
</comment>
<dbReference type="PROSITE" id="PS00152">
    <property type="entry name" value="ATPASE_ALPHA_BETA"/>
    <property type="match status" value="1"/>
</dbReference>
<dbReference type="InterPro" id="IPR005294">
    <property type="entry name" value="ATP_synth_F1_asu"/>
</dbReference>
<feature type="domain" description="ATP synthase alpha subunit C-terminal" evidence="17">
    <location>
        <begin position="374"/>
        <end position="476"/>
    </location>
</feature>
<feature type="binding site" evidence="15">
    <location>
        <begin position="172"/>
        <end position="179"/>
    </location>
    <ligand>
        <name>ATP</name>
        <dbReference type="ChEBI" id="CHEBI:30616"/>
    </ligand>
</feature>
<keyword evidence="8 15" id="KW-0067">ATP-binding</keyword>
<evidence type="ECO:0000313" key="20">
    <source>
        <dbReference type="Proteomes" id="UP000463700"/>
    </source>
</evidence>
<dbReference type="CDD" id="cd18116">
    <property type="entry name" value="ATP-synt_F1_alpha_N"/>
    <property type="match status" value="1"/>
</dbReference>
<feature type="domain" description="ATPase F1/V1/A1 complex alpha/beta subunit nucleotide-binding" evidence="16">
    <location>
        <begin position="152"/>
        <end position="367"/>
    </location>
</feature>
<evidence type="ECO:0000256" key="5">
    <source>
        <dbReference type="ARBA" id="ARBA00022475"/>
    </source>
</evidence>
<evidence type="ECO:0000256" key="1">
    <source>
        <dbReference type="ARBA" id="ARBA00003784"/>
    </source>
</evidence>
<evidence type="ECO:0000259" key="16">
    <source>
        <dbReference type="Pfam" id="PF00006"/>
    </source>
</evidence>
<dbReference type="InterPro" id="IPR020003">
    <property type="entry name" value="ATPase_a/bsu_AS"/>
</dbReference>
<keyword evidence="9 15" id="KW-1278">Translocase</keyword>
<dbReference type="Gene3D" id="3.40.50.300">
    <property type="entry name" value="P-loop containing nucleotide triphosphate hydrolases"/>
    <property type="match status" value="1"/>
</dbReference>
<evidence type="ECO:0000259" key="18">
    <source>
        <dbReference type="Pfam" id="PF02874"/>
    </source>
</evidence>
<organism evidence="19 20">
    <name type="scientific">Paraburkholderia madseniana</name>
    <dbReference type="NCBI Taxonomy" id="2599607"/>
    <lineage>
        <taxon>Bacteria</taxon>
        <taxon>Pseudomonadati</taxon>
        <taxon>Pseudomonadota</taxon>
        <taxon>Betaproteobacteria</taxon>
        <taxon>Burkholderiales</taxon>
        <taxon>Burkholderiaceae</taxon>
        <taxon>Paraburkholderia</taxon>
    </lineage>
</organism>
<dbReference type="InterPro" id="IPR036121">
    <property type="entry name" value="ATPase_F1/V1/A1_a/bsu_N_sf"/>
</dbReference>
<accession>A0A6N6WGL6</accession>
<dbReference type="Gene3D" id="1.20.150.20">
    <property type="entry name" value="ATP synthase alpha/beta chain, C-terminal domain"/>
    <property type="match status" value="1"/>
</dbReference>
<dbReference type="Proteomes" id="UP000463700">
    <property type="component" value="Unassembled WGS sequence"/>
</dbReference>
<dbReference type="GO" id="GO:0043531">
    <property type="term" value="F:ADP binding"/>
    <property type="evidence" value="ECO:0007669"/>
    <property type="project" value="TreeGrafter"/>
</dbReference>
<feature type="domain" description="ATPase F1/V1/A1 complex alpha/beta subunit N-terminal" evidence="18">
    <location>
        <begin position="32"/>
        <end position="95"/>
    </location>
</feature>
<dbReference type="Pfam" id="PF02874">
    <property type="entry name" value="ATP-synt_ab_N"/>
    <property type="match status" value="1"/>
</dbReference>
<evidence type="ECO:0000256" key="8">
    <source>
        <dbReference type="ARBA" id="ARBA00022840"/>
    </source>
</evidence>